<reference evidence="13 14" key="1">
    <citation type="submission" date="2020-08" db="EMBL/GenBank/DDBJ databases">
        <title>Genomic Encyclopedia of Type Strains, Phase III (KMG-III): the genomes of soil and plant-associated and newly described type strains.</title>
        <authorList>
            <person name="Whitman W."/>
        </authorList>
    </citation>
    <scope>NUCLEOTIDE SEQUENCE [LARGE SCALE GENOMIC DNA]</scope>
    <source>
        <strain evidence="13 14">CECT 8577</strain>
    </source>
</reference>
<dbReference type="NCBIfam" id="TIGR00187">
    <property type="entry name" value="ribE"/>
    <property type="match status" value="1"/>
</dbReference>
<dbReference type="FunFam" id="2.40.30.20:FF:000003">
    <property type="entry name" value="Riboflavin synthase, alpha subunit"/>
    <property type="match status" value="1"/>
</dbReference>
<dbReference type="NCBIfam" id="NF006767">
    <property type="entry name" value="PRK09289.1"/>
    <property type="match status" value="1"/>
</dbReference>
<keyword evidence="7" id="KW-0686">Riboflavin biosynthesis</keyword>
<name>A0A839RZL6_9PSEU</name>
<dbReference type="FunFam" id="2.40.30.20:FF:000004">
    <property type="entry name" value="Riboflavin synthase, alpha subunit"/>
    <property type="match status" value="1"/>
</dbReference>
<dbReference type="SUPFAM" id="SSF63380">
    <property type="entry name" value="Riboflavin synthase domain-like"/>
    <property type="match status" value="2"/>
</dbReference>
<dbReference type="NCBIfam" id="NF009566">
    <property type="entry name" value="PRK13020.1"/>
    <property type="match status" value="1"/>
</dbReference>
<dbReference type="Gene3D" id="2.40.30.20">
    <property type="match status" value="2"/>
</dbReference>
<evidence type="ECO:0000256" key="11">
    <source>
        <dbReference type="PROSITE-ProRule" id="PRU00524"/>
    </source>
</evidence>
<evidence type="ECO:0000256" key="5">
    <source>
        <dbReference type="ARBA" id="ARBA00012827"/>
    </source>
</evidence>
<evidence type="ECO:0000256" key="4">
    <source>
        <dbReference type="ARBA" id="ARBA00011233"/>
    </source>
</evidence>
<evidence type="ECO:0000259" key="12">
    <source>
        <dbReference type="PROSITE" id="PS51177"/>
    </source>
</evidence>
<comment type="function">
    <text evidence="2">Catalyzes the dismutation of two molecules of 6,7-dimethyl-8-ribityllumazine, resulting in the formation of riboflavin and 5-amino-6-(D-ribitylamino)uracil.</text>
</comment>
<dbReference type="RefSeq" id="WP_183651306.1">
    <property type="nucleotide sequence ID" value="NZ_JACHWU010000002.1"/>
</dbReference>
<keyword evidence="14" id="KW-1185">Reference proteome</keyword>
<dbReference type="PANTHER" id="PTHR21098">
    <property type="entry name" value="RIBOFLAVIN SYNTHASE ALPHA CHAIN"/>
    <property type="match status" value="1"/>
</dbReference>
<keyword evidence="8 13" id="KW-0808">Transferase</keyword>
<dbReference type="InterPro" id="IPR026017">
    <property type="entry name" value="Lumazine-bd_dom"/>
</dbReference>
<dbReference type="InterPro" id="IPR023366">
    <property type="entry name" value="ATP_synth_asu-like_sf"/>
</dbReference>
<feature type="repeat" description="Lumazine-binding" evidence="11">
    <location>
        <begin position="97"/>
        <end position="190"/>
    </location>
</feature>
<sequence>MFTGIVEELGEITAVEDSGDTARLRVRGPVVTGDAKHGDSIAVNGVCLTVVEVDGDEFTVDVVHETLERTSLAKVEVGRGVNLERAMAANGRFGGHVMQGHVDGTGVFLHRDADDLTHFAFPPQLGRYIVEKGSIAIDGVSLTVASVSPEELTVALIPTTLSLTTLGRTEPGDVVNLEVDVLAKYVEKQTADRASSLAVDNGGGKEDG</sequence>
<feature type="domain" description="Lumazine-binding" evidence="12">
    <location>
        <begin position="97"/>
        <end position="190"/>
    </location>
</feature>
<accession>A0A839RZL6</accession>
<evidence type="ECO:0000313" key="13">
    <source>
        <dbReference type="EMBL" id="MBB3050715.1"/>
    </source>
</evidence>
<feature type="repeat" description="Lumazine-binding" evidence="11">
    <location>
        <begin position="1"/>
        <end position="96"/>
    </location>
</feature>
<dbReference type="PROSITE" id="PS51177">
    <property type="entry name" value="LUMAZINE_BIND"/>
    <property type="match status" value="2"/>
</dbReference>
<dbReference type="InterPro" id="IPR017938">
    <property type="entry name" value="Riboflavin_synthase-like_b-brl"/>
</dbReference>
<gene>
    <name evidence="13" type="ORF">FHS23_001738</name>
</gene>
<organism evidence="13 14">
    <name type="scientific">Prauserella isguenensis</name>
    <dbReference type="NCBI Taxonomy" id="1470180"/>
    <lineage>
        <taxon>Bacteria</taxon>
        <taxon>Bacillati</taxon>
        <taxon>Actinomycetota</taxon>
        <taxon>Actinomycetes</taxon>
        <taxon>Pseudonocardiales</taxon>
        <taxon>Pseudonocardiaceae</taxon>
        <taxon>Prauserella</taxon>
    </lineage>
</organism>
<dbReference type="EC" id="2.5.1.9" evidence="5 10"/>
<evidence type="ECO:0000256" key="7">
    <source>
        <dbReference type="ARBA" id="ARBA00022619"/>
    </source>
</evidence>
<dbReference type="Pfam" id="PF00677">
    <property type="entry name" value="Lum_binding"/>
    <property type="match status" value="2"/>
</dbReference>
<feature type="domain" description="Lumazine-binding" evidence="12">
    <location>
        <begin position="1"/>
        <end position="96"/>
    </location>
</feature>
<protein>
    <recommendedName>
        <fullName evidence="6 10">Riboflavin synthase</fullName>
        <ecNumber evidence="5 10">2.5.1.9</ecNumber>
    </recommendedName>
</protein>
<dbReference type="CDD" id="cd00402">
    <property type="entry name" value="Riboflavin_synthase_like"/>
    <property type="match status" value="1"/>
</dbReference>
<dbReference type="GO" id="GO:0004746">
    <property type="term" value="F:riboflavin synthase activity"/>
    <property type="evidence" value="ECO:0007669"/>
    <property type="project" value="UniProtKB-UniRule"/>
</dbReference>
<dbReference type="PANTHER" id="PTHR21098:SF12">
    <property type="entry name" value="RIBOFLAVIN SYNTHASE"/>
    <property type="match status" value="1"/>
</dbReference>
<evidence type="ECO:0000256" key="1">
    <source>
        <dbReference type="ARBA" id="ARBA00000968"/>
    </source>
</evidence>
<dbReference type="GO" id="GO:0009231">
    <property type="term" value="P:riboflavin biosynthetic process"/>
    <property type="evidence" value="ECO:0007669"/>
    <property type="project" value="UniProtKB-KW"/>
</dbReference>
<evidence type="ECO:0000256" key="2">
    <source>
        <dbReference type="ARBA" id="ARBA00002803"/>
    </source>
</evidence>
<dbReference type="PIRSF" id="PIRSF000498">
    <property type="entry name" value="Riboflavin_syn_A"/>
    <property type="match status" value="1"/>
</dbReference>
<comment type="pathway">
    <text evidence="3">Cofactor biosynthesis; riboflavin biosynthesis; riboflavin from 2-hydroxy-3-oxobutyl phosphate and 5-amino-6-(D-ribitylamino)uracil: step 2/2.</text>
</comment>
<dbReference type="EMBL" id="JACHWU010000002">
    <property type="protein sequence ID" value="MBB3050715.1"/>
    <property type="molecule type" value="Genomic_DNA"/>
</dbReference>
<dbReference type="AlphaFoldDB" id="A0A839RZL6"/>
<proteinExistence type="predicted"/>
<keyword evidence="9" id="KW-0677">Repeat</keyword>
<comment type="caution">
    <text evidence="13">The sequence shown here is derived from an EMBL/GenBank/DDBJ whole genome shotgun (WGS) entry which is preliminary data.</text>
</comment>
<evidence type="ECO:0000256" key="8">
    <source>
        <dbReference type="ARBA" id="ARBA00022679"/>
    </source>
</evidence>
<dbReference type="Proteomes" id="UP000550714">
    <property type="component" value="Unassembled WGS sequence"/>
</dbReference>
<evidence type="ECO:0000313" key="14">
    <source>
        <dbReference type="Proteomes" id="UP000550714"/>
    </source>
</evidence>
<evidence type="ECO:0000256" key="3">
    <source>
        <dbReference type="ARBA" id="ARBA00004887"/>
    </source>
</evidence>
<comment type="catalytic activity">
    <reaction evidence="1">
        <text>2 6,7-dimethyl-8-(1-D-ribityl)lumazine + H(+) = 5-amino-6-(D-ribitylamino)uracil + riboflavin</text>
        <dbReference type="Rhea" id="RHEA:20772"/>
        <dbReference type="ChEBI" id="CHEBI:15378"/>
        <dbReference type="ChEBI" id="CHEBI:15934"/>
        <dbReference type="ChEBI" id="CHEBI:57986"/>
        <dbReference type="ChEBI" id="CHEBI:58201"/>
        <dbReference type="EC" id="2.5.1.9"/>
    </reaction>
</comment>
<evidence type="ECO:0000256" key="9">
    <source>
        <dbReference type="ARBA" id="ARBA00022737"/>
    </source>
</evidence>
<evidence type="ECO:0000256" key="6">
    <source>
        <dbReference type="ARBA" id="ARBA00013950"/>
    </source>
</evidence>
<dbReference type="InterPro" id="IPR001783">
    <property type="entry name" value="Lumazine-bd"/>
</dbReference>
<comment type="subunit">
    <text evidence="4">Homotrimer.</text>
</comment>
<evidence type="ECO:0000256" key="10">
    <source>
        <dbReference type="NCBIfam" id="TIGR00187"/>
    </source>
</evidence>